<evidence type="ECO:0000256" key="4">
    <source>
        <dbReference type="ARBA" id="ARBA00022692"/>
    </source>
</evidence>
<name>A0A1G1VR74_9BACT</name>
<dbReference type="GO" id="GO:0065002">
    <property type="term" value="P:intracellular protein transmembrane transport"/>
    <property type="evidence" value="ECO:0007669"/>
    <property type="project" value="UniProtKB-UniRule"/>
</dbReference>
<dbReference type="Gene3D" id="3.30.70.3400">
    <property type="match status" value="1"/>
</dbReference>
<keyword evidence="7 9" id="KW-0811">Translocation</keyword>
<evidence type="ECO:0000259" key="11">
    <source>
        <dbReference type="Pfam" id="PF21760"/>
    </source>
</evidence>
<dbReference type="InterPro" id="IPR048634">
    <property type="entry name" value="SecD_SecF_C"/>
</dbReference>
<dbReference type="STRING" id="1797589.A2784_01685"/>
<evidence type="ECO:0000256" key="8">
    <source>
        <dbReference type="ARBA" id="ARBA00023136"/>
    </source>
</evidence>
<evidence type="ECO:0000256" key="3">
    <source>
        <dbReference type="ARBA" id="ARBA00022475"/>
    </source>
</evidence>
<keyword evidence="4 9" id="KW-0812">Transmembrane</keyword>
<keyword evidence="2 9" id="KW-0813">Transport</keyword>
<evidence type="ECO:0000256" key="2">
    <source>
        <dbReference type="ARBA" id="ARBA00022448"/>
    </source>
</evidence>
<feature type="transmembrane region" description="Helical" evidence="9">
    <location>
        <begin position="291"/>
        <end position="312"/>
    </location>
</feature>
<evidence type="ECO:0000313" key="14">
    <source>
        <dbReference type="Proteomes" id="UP000177324"/>
    </source>
</evidence>
<keyword evidence="6 9" id="KW-1133">Transmembrane helix</keyword>
<keyword evidence="3 9" id="KW-1003">Cell membrane</keyword>
<dbReference type="InterPro" id="IPR022813">
    <property type="entry name" value="SecD/SecF_arch_bac"/>
</dbReference>
<comment type="subunit">
    <text evidence="9">Forms a complex with SecF. Part of the essential Sec protein translocation apparatus which comprises SecA, SecYEG and auxiliary proteins SecDF. Other proteins may also be involved.</text>
</comment>
<feature type="transmembrane region" description="Helical" evidence="9">
    <location>
        <begin position="251"/>
        <end position="284"/>
    </location>
</feature>
<evidence type="ECO:0000259" key="12">
    <source>
        <dbReference type="Pfam" id="PF22599"/>
    </source>
</evidence>
<reference evidence="13 14" key="1">
    <citation type="journal article" date="2016" name="Nat. Commun.">
        <title>Thousands of microbial genomes shed light on interconnected biogeochemical processes in an aquifer system.</title>
        <authorList>
            <person name="Anantharaman K."/>
            <person name="Brown C.T."/>
            <person name="Hug L.A."/>
            <person name="Sharon I."/>
            <person name="Castelle C.J."/>
            <person name="Probst A.J."/>
            <person name="Thomas B.C."/>
            <person name="Singh A."/>
            <person name="Wilkins M.J."/>
            <person name="Karaoz U."/>
            <person name="Brodie E.L."/>
            <person name="Williams K.H."/>
            <person name="Hubbard S.S."/>
            <person name="Banfield J.F."/>
        </authorList>
    </citation>
    <scope>NUCLEOTIDE SEQUENCE [LARGE SCALE GENOMIC DNA]</scope>
</reference>
<evidence type="ECO:0000313" key="13">
    <source>
        <dbReference type="EMBL" id="OGY17891.1"/>
    </source>
</evidence>
<evidence type="ECO:0000256" key="9">
    <source>
        <dbReference type="HAMAP-Rule" id="MF_01463"/>
    </source>
</evidence>
<sequence length="412" mass="44423">MGSVRRLLGLIIVLTLAAVVIDLPKAAYWGKTFEFKQGLDIAGGVHLVLQADMSQVAEEARAKALQGAAEVVRRRVDLFGVAEAAVQTAQFNDQYRLIVELPGADKINQAVNMLGQTASLSFREGEDFKPTNLTGKDLKRATVQFDQTTGKPVVGLEFNDTGKDLFAQLTKANVGKRLAIFLDELPVTIPVVQQEITDGNAIITGEFSVEEAKKLAVQLNAGALPVPIRVVEQRTVGATLGQESVRQSLKAGLLGVGVVAGFMMAAYGGLGVIAVVALTIYALLTGAIYKLIPVTLSLPGLAGLMLSVGMAVDSNILIFERFKEERRGGLSWQVAMERAFGRAWDAIRDANMATVMTGLILLNPLDWQWLPTSGLVRGFAVTLLLGIGMSLFTGVVVSRTLLRVFYRERRVK</sequence>
<dbReference type="InterPro" id="IPR001036">
    <property type="entry name" value="Acrflvin-R"/>
</dbReference>
<dbReference type="Pfam" id="PF02355">
    <property type="entry name" value="SecD_SecF_C"/>
    <property type="match status" value="1"/>
</dbReference>
<evidence type="ECO:0000256" key="5">
    <source>
        <dbReference type="ARBA" id="ARBA00022927"/>
    </source>
</evidence>
<dbReference type="SUPFAM" id="SSF82866">
    <property type="entry name" value="Multidrug efflux transporter AcrB transmembrane domain"/>
    <property type="match status" value="1"/>
</dbReference>
<dbReference type="InterPro" id="IPR005791">
    <property type="entry name" value="SecD"/>
</dbReference>
<evidence type="ECO:0000256" key="7">
    <source>
        <dbReference type="ARBA" id="ARBA00023010"/>
    </source>
</evidence>
<evidence type="ECO:0000256" key="6">
    <source>
        <dbReference type="ARBA" id="ARBA00022989"/>
    </source>
</evidence>
<dbReference type="AlphaFoldDB" id="A0A1G1VR74"/>
<dbReference type="GO" id="GO:0015450">
    <property type="term" value="F:protein-transporting ATPase activity"/>
    <property type="evidence" value="ECO:0007669"/>
    <property type="project" value="InterPro"/>
</dbReference>
<keyword evidence="5 9" id="KW-0653">Protein transport</keyword>
<comment type="caution">
    <text evidence="9">Lacks conserved residue(s) required for the propagation of feature annotation.</text>
</comment>
<dbReference type="EMBL" id="MHCH01000014">
    <property type="protein sequence ID" value="OGY17891.1"/>
    <property type="molecule type" value="Genomic_DNA"/>
</dbReference>
<feature type="transmembrane region" description="Helical" evidence="9">
    <location>
        <begin position="379"/>
        <end position="402"/>
    </location>
</feature>
<evidence type="ECO:0000256" key="1">
    <source>
        <dbReference type="ARBA" id="ARBA00004651"/>
    </source>
</evidence>
<dbReference type="InterPro" id="IPR048631">
    <property type="entry name" value="SecD_1st"/>
</dbReference>
<dbReference type="GO" id="GO:0043952">
    <property type="term" value="P:protein transport by the Sec complex"/>
    <property type="evidence" value="ECO:0007669"/>
    <property type="project" value="UniProtKB-UniRule"/>
</dbReference>
<dbReference type="Pfam" id="PF22599">
    <property type="entry name" value="SecDF_P1_head"/>
    <property type="match status" value="1"/>
</dbReference>
<accession>A0A1G1VR74</accession>
<feature type="domain" description="SecDF P1 head subdomain" evidence="12">
    <location>
        <begin position="131"/>
        <end position="226"/>
    </location>
</feature>
<proteinExistence type="inferred from homology"/>
<gene>
    <name evidence="9" type="primary">secD</name>
    <name evidence="13" type="ORF">A2784_01685</name>
</gene>
<dbReference type="NCBIfam" id="TIGR01129">
    <property type="entry name" value="secD"/>
    <property type="match status" value="1"/>
</dbReference>
<dbReference type="Gene3D" id="3.30.1360.200">
    <property type="match status" value="1"/>
</dbReference>
<comment type="caution">
    <text evidence="13">The sequence shown here is derived from an EMBL/GenBank/DDBJ whole genome shotgun (WGS) entry which is preliminary data.</text>
</comment>
<dbReference type="NCBIfam" id="TIGR00916">
    <property type="entry name" value="2A0604s01"/>
    <property type="match status" value="1"/>
</dbReference>
<comment type="subcellular location">
    <subcellularLocation>
        <location evidence="1 9">Cell membrane</location>
        <topology evidence="1 9">Multi-pass membrane protein</topology>
    </subcellularLocation>
</comment>
<dbReference type="HAMAP" id="MF_01463_B">
    <property type="entry name" value="SecD_B"/>
    <property type="match status" value="1"/>
</dbReference>
<dbReference type="PANTHER" id="PTHR30081">
    <property type="entry name" value="PROTEIN-EXPORT MEMBRANE PROTEIN SEC"/>
    <property type="match status" value="1"/>
</dbReference>
<dbReference type="PRINTS" id="PR00702">
    <property type="entry name" value="ACRIFLAVINRP"/>
</dbReference>
<dbReference type="InterPro" id="IPR055344">
    <property type="entry name" value="SecD_SecF_C_bact"/>
</dbReference>
<dbReference type="PANTHER" id="PTHR30081:SF1">
    <property type="entry name" value="PROTEIN TRANSLOCASE SUBUNIT SECD"/>
    <property type="match status" value="1"/>
</dbReference>
<dbReference type="InterPro" id="IPR054384">
    <property type="entry name" value="SecDF_P1_head"/>
</dbReference>
<evidence type="ECO:0000259" key="10">
    <source>
        <dbReference type="Pfam" id="PF02355"/>
    </source>
</evidence>
<protein>
    <recommendedName>
        <fullName evidence="9">Protein translocase subunit SecD</fullName>
    </recommendedName>
</protein>
<comment type="similarity">
    <text evidence="9">Belongs to the SecD/SecF family. SecD subfamily.</text>
</comment>
<dbReference type="Pfam" id="PF21760">
    <property type="entry name" value="SecD_1st"/>
    <property type="match status" value="1"/>
</dbReference>
<keyword evidence="8 9" id="KW-0472">Membrane</keyword>
<feature type="domain" description="Protein export membrane protein SecD/SecF C-terminal" evidence="10">
    <location>
        <begin position="230"/>
        <end position="405"/>
    </location>
</feature>
<dbReference type="GO" id="GO:0006605">
    <property type="term" value="P:protein targeting"/>
    <property type="evidence" value="ECO:0007669"/>
    <property type="project" value="UniProtKB-UniRule"/>
</dbReference>
<dbReference type="Proteomes" id="UP000177324">
    <property type="component" value="Unassembled WGS sequence"/>
</dbReference>
<dbReference type="GO" id="GO:0005886">
    <property type="term" value="C:plasma membrane"/>
    <property type="evidence" value="ECO:0007669"/>
    <property type="project" value="UniProtKB-SubCell"/>
</dbReference>
<feature type="domain" description="Protein translocase subunit SecDF P1" evidence="11">
    <location>
        <begin position="66"/>
        <end position="125"/>
    </location>
</feature>
<organism evidence="13 14">
    <name type="scientific">Candidatus Chisholmbacteria bacterium RIFCSPHIGHO2_01_FULL_48_12</name>
    <dbReference type="NCBI Taxonomy" id="1797589"/>
    <lineage>
        <taxon>Bacteria</taxon>
        <taxon>Candidatus Chisholmiibacteriota</taxon>
    </lineage>
</organism>
<comment type="function">
    <text evidence="9">Part of the Sec protein translocase complex. Interacts with the SecYEG preprotein conducting channel. SecDF uses the proton motive force (PMF) to complete protein translocation after the ATP-dependent function of SecA.</text>
</comment>